<dbReference type="GO" id="GO:0015450">
    <property type="term" value="F:protein-transporting ATPase activity"/>
    <property type="evidence" value="ECO:0007669"/>
    <property type="project" value="UniProtKB-UniRule"/>
</dbReference>
<comment type="caution">
    <text evidence="10">Lacks conserved residue(s) required for the propagation of feature annotation.</text>
</comment>
<dbReference type="GO" id="GO:0009306">
    <property type="term" value="P:protein secretion"/>
    <property type="evidence" value="ECO:0007669"/>
    <property type="project" value="UniProtKB-UniRule"/>
</dbReference>
<feature type="transmembrane region" description="Helical" evidence="10">
    <location>
        <begin position="56"/>
        <end position="78"/>
    </location>
</feature>
<dbReference type="InterPro" id="IPR004692">
    <property type="entry name" value="SecG"/>
</dbReference>
<dbReference type="Pfam" id="PF03840">
    <property type="entry name" value="SecG"/>
    <property type="match status" value="1"/>
</dbReference>
<dbReference type="NCBIfam" id="TIGR00810">
    <property type="entry name" value="secG"/>
    <property type="match status" value="1"/>
</dbReference>
<keyword evidence="4 10" id="KW-1003">Cell membrane</keyword>
<reference evidence="12" key="2">
    <citation type="journal article" date="2021" name="PeerJ">
        <title>Extensive microbial diversity within the chicken gut microbiome revealed by metagenomics and culture.</title>
        <authorList>
            <person name="Gilroy R."/>
            <person name="Ravi A."/>
            <person name="Getino M."/>
            <person name="Pursley I."/>
            <person name="Horton D.L."/>
            <person name="Alikhan N.F."/>
            <person name="Baker D."/>
            <person name="Gharbi K."/>
            <person name="Hall N."/>
            <person name="Watson M."/>
            <person name="Adriaenssens E.M."/>
            <person name="Foster-Nyarko E."/>
            <person name="Jarju S."/>
            <person name="Secka A."/>
            <person name="Antonio M."/>
            <person name="Oren A."/>
            <person name="Chaudhuri R.R."/>
            <person name="La Ragione R."/>
            <person name="Hildebrand F."/>
            <person name="Pallen M.J."/>
        </authorList>
    </citation>
    <scope>NUCLEOTIDE SEQUENCE</scope>
    <source>
        <strain evidence="12">10669</strain>
    </source>
</reference>
<evidence type="ECO:0000256" key="2">
    <source>
        <dbReference type="ARBA" id="ARBA00008445"/>
    </source>
</evidence>
<keyword evidence="5 10" id="KW-0812">Transmembrane</keyword>
<reference evidence="12" key="1">
    <citation type="submission" date="2020-10" db="EMBL/GenBank/DDBJ databases">
        <authorList>
            <person name="Gilroy R."/>
        </authorList>
    </citation>
    <scope>NUCLEOTIDE SEQUENCE</scope>
    <source>
        <strain evidence="12">10669</strain>
    </source>
</reference>
<evidence type="ECO:0000313" key="13">
    <source>
        <dbReference type="Proteomes" id="UP000886812"/>
    </source>
</evidence>
<evidence type="ECO:0000256" key="11">
    <source>
        <dbReference type="SAM" id="MobiDB-lite"/>
    </source>
</evidence>
<evidence type="ECO:0000256" key="8">
    <source>
        <dbReference type="ARBA" id="ARBA00023010"/>
    </source>
</evidence>
<comment type="subcellular location">
    <subcellularLocation>
        <location evidence="1 10">Cell membrane</location>
        <topology evidence="1 10">Multi-pass membrane protein</topology>
    </subcellularLocation>
</comment>
<dbReference type="PANTHER" id="PTHR34182:SF1">
    <property type="entry name" value="PROTEIN-EXPORT MEMBRANE PROTEIN SECG"/>
    <property type="match status" value="1"/>
</dbReference>
<dbReference type="AlphaFoldDB" id="A0A9D1NK37"/>
<keyword evidence="8 10" id="KW-0811">Translocation</keyword>
<keyword evidence="7 10" id="KW-1133">Transmembrane helix</keyword>
<proteinExistence type="inferred from homology"/>
<evidence type="ECO:0000256" key="7">
    <source>
        <dbReference type="ARBA" id="ARBA00022989"/>
    </source>
</evidence>
<accession>A0A9D1NK37</accession>
<evidence type="ECO:0000256" key="1">
    <source>
        <dbReference type="ARBA" id="ARBA00004651"/>
    </source>
</evidence>
<keyword evidence="3 10" id="KW-0813">Transport</keyword>
<dbReference type="Proteomes" id="UP000886812">
    <property type="component" value="Unassembled WGS sequence"/>
</dbReference>
<keyword evidence="9 10" id="KW-0472">Membrane</keyword>
<dbReference type="PANTHER" id="PTHR34182">
    <property type="entry name" value="PROTEIN-EXPORT MEMBRANE PROTEIN SECG"/>
    <property type="match status" value="1"/>
</dbReference>
<name>A0A9D1NK37_9BACT</name>
<dbReference type="GO" id="GO:0005886">
    <property type="term" value="C:plasma membrane"/>
    <property type="evidence" value="ECO:0007669"/>
    <property type="project" value="UniProtKB-SubCell"/>
</dbReference>
<dbReference type="GO" id="GO:0043952">
    <property type="term" value="P:protein transport by the Sec complex"/>
    <property type="evidence" value="ECO:0007669"/>
    <property type="project" value="TreeGrafter"/>
</dbReference>
<evidence type="ECO:0000313" key="12">
    <source>
        <dbReference type="EMBL" id="HIV04588.1"/>
    </source>
</evidence>
<dbReference type="GO" id="GO:0065002">
    <property type="term" value="P:intracellular protein transmembrane transport"/>
    <property type="evidence" value="ECO:0007669"/>
    <property type="project" value="TreeGrafter"/>
</dbReference>
<feature type="region of interest" description="Disordered" evidence="11">
    <location>
        <begin position="90"/>
        <end position="149"/>
    </location>
</feature>
<evidence type="ECO:0000256" key="9">
    <source>
        <dbReference type="ARBA" id="ARBA00023136"/>
    </source>
</evidence>
<dbReference type="EMBL" id="DVOG01000144">
    <property type="protein sequence ID" value="HIV04588.1"/>
    <property type="molecule type" value="Genomic_DNA"/>
</dbReference>
<evidence type="ECO:0000256" key="5">
    <source>
        <dbReference type="ARBA" id="ARBA00022692"/>
    </source>
</evidence>
<evidence type="ECO:0000256" key="10">
    <source>
        <dbReference type="RuleBase" id="RU365087"/>
    </source>
</evidence>
<evidence type="ECO:0000256" key="4">
    <source>
        <dbReference type="ARBA" id="ARBA00022475"/>
    </source>
</evidence>
<comment type="caution">
    <text evidence="12">The sequence shown here is derived from an EMBL/GenBank/DDBJ whole genome shotgun (WGS) entry which is preliminary data.</text>
</comment>
<feature type="compositionally biased region" description="Low complexity" evidence="11">
    <location>
        <begin position="95"/>
        <end position="115"/>
    </location>
</feature>
<gene>
    <name evidence="12" type="primary">secG</name>
    <name evidence="12" type="ORF">IAC75_05520</name>
</gene>
<evidence type="ECO:0000256" key="3">
    <source>
        <dbReference type="ARBA" id="ARBA00022448"/>
    </source>
</evidence>
<comment type="function">
    <text evidence="10">Involved in protein export. Participates in an early event of protein translocation.</text>
</comment>
<protein>
    <recommendedName>
        <fullName evidence="10">Protein-export membrane protein SecG</fullName>
    </recommendedName>
</protein>
<keyword evidence="6 10" id="KW-0653">Protein transport</keyword>
<evidence type="ECO:0000256" key="6">
    <source>
        <dbReference type="ARBA" id="ARBA00022927"/>
    </source>
</evidence>
<feature type="compositionally biased region" description="Low complexity" evidence="11">
    <location>
        <begin position="122"/>
        <end position="134"/>
    </location>
</feature>
<sequence length="149" mass="14538">MSSILIYGALTVLAFVCVLVVLFVLMQKPSANAGMGSALGGATSESVFGGEAAGVLSKATVIFIAGFFILCAALYLAFLGSKDQGEGEGLKLEEAAPAQTAPEAAAEPAGVPASAIVPAEQAPAGTPATDAAPAQESSAEALAGNAPAK</sequence>
<comment type="similarity">
    <text evidence="2 10">Belongs to the SecG family.</text>
</comment>
<organism evidence="12 13">
    <name type="scientific">Candidatus Spyradosoma merdigallinarum</name>
    <dbReference type="NCBI Taxonomy" id="2840950"/>
    <lineage>
        <taxon>Bacteria</taxon>
        <taxon>Pseudomonadati</taxon>
        <taxon>Verrucomicrobiota</taxon>
        <taxon>Opitutia</taxon>
        <taxon>Opitutia incertae sedis</taxon>
        <taxon>Candidatus Spyradosoma</taxon>
    </lineage>
</organism>